<dbReference type="AlphaFoldDB" id="A0AAD4Q4P7"/>
<reference evidence="1" key="1">
    <citation type="submission" date="2022-01" db="EMBL/GenBank/DDBJ databases">
        <title>Comparative genomics reveals a dynamic genome evolution in the ectomycorrhizal milk-cap (Lactarius) mushrooms.</title>
        <authorList>
            <consortium name="DOE Joint Genome Institute"/>
            <person name="Lebreton A."/>
            <person name="Tang N."/>
            <person name="Kuo A."/>
            <person name="LaButti K."/>
            <person name="Drula E."/>
            <person name="Barry K."/>
            <person name="Clum A."/>
            <person name="Lipzen A."/>
            <person name="Mousain D."/>
            <person name="Ng V."/>
            <person name="Wang R."/>
            <person name="Wang X."/>
            <person name="Dai Y."/>
            <person name="Henrissat B."/>
            <person name="Grigoriev I.V."/>
            <person name="Guerin-Laguette A."/>
            <person name="Yu F."/>
            <person name="Martin F.M."/>
        </authorList>
    </citation>
    <scope>NUCLEOTIDE SEQUENCE</scope>
    <source>
        <strain evidence="1">QP</strain>
    </source>
</reference>
<proteinExistence type="predicted"/>
<protein>
    <submittedName>
        <fullName evidence="1">Uncharacterized protein</fullName>
    </submittedName>
</protein>
<dbReference type="EMBL" id="JAKELL010000079">
    <property type="protein sequence ID" value="KAH8984119.1"/>
    <property type="molecule type" value="Genomic_DNA"/>
</dbReference>
<gene>
    <name evidence="1" type="ORF">EDB92DRAFT_1501892</name>
</gene>
<name>A0AAD4Q4P7_9AGAM</name>
<dbReference type="Proteomes" id="UP001201163">
    <property type="component" value="Unassembled WGS sequence"/>
</dbReference>
<sequence length="251" mass="28522">MNPQQRITPASDVVADGFVARTFSPEDANNYFTLLLRTPRYQHFIRYYGLAYHQGAWYITHNANLVQGTSPGIPFQTTPLLDYSSRTTHGTVVPQRRWTPTDEVDFRRQVDGATLELPIFFVNRNGGIGFRLPDILRGRDRDLHNAEKFAPLGGSATAQIRINWPGYRSWKRQINTRDETHARNPISMARLMKAVGTSLNNFFRECMAHGYVATDPRWQIGSGRITQDHVKVIGVVHVSAGSWMPIIQLTQ</sequence>
<evidence type="ECO:0000313" key="1">
    <source>
        <dbReference type="EMBL" id="KAH8984119.1"/>
    </source>
</evidence>
<evidence type="ECO:0000313" key="2">
    <source>
        <dbReference type="Proteomes" id="UP001201163"/>
    </source>
</evidence>
<organism evidence="1 2">
    <name type="scientific">Lactarius akahatsu</name>
    <dbReference type="NCBI Taxonomy" id="416441"/>
    <lineage>
        <taxon>Eukaryota</taxon>
        <taxon>Fungi</taxon>
        <taxon>Dikarya</taxon>
        <taxon>Basidiomycota</taxon>
        <taxon>Agaricomycotina</taxon>
        <taxon>Agaricomycetes</taxon>
        <taxon>Russulales</taxon>
        <taxon>Russulaceae</taxon>
        <taxon>Lactarius</taxon>
    </lineage>
</organism>
<comment type="caution">
    <text evidence="1">The sequence shown here is derived from an EMBL/GenBank/DDBJ whole genome shotgun (WGS) entry which is preliminary data.</text>
</comment>
<keyword evidence="2" id="KW-1185">Reference proteome</keyword>
<accession>A0AAD4Q4P7</accession>